<feature type="domain" description="YABBY protein C-terminal" evidence="2">
    <location>
        <begin position="2"/>
        <end position="42"/>
    </location>
</feature>
<feature type="compositionally biased region" description="Low complexity" evidence="1">
    <location>
        <begin position="226"/>
        <end position="281"/>
    </location>
</feature>
<reference evidence="4" key="1">
    <citation type="journal article" date="2018" name="Nat. Microbiol.">
        <title>Leveraging single-cell genomics to expand the fungal tree of life.</title>
        <authorList>
            <person name="Ahrendt S.R."/>
            <person name="Quandt C.A."/>
            <person name="Ciobanu D."/>
            <person name="Clum A."/>
            <person name="Salamov A."/>
            <person name="Andreopoulos B."/>
            <person name="Cheng J.F."/>
            <person name="Woyke T."/>
            <person name="Pelin A."/>
            <person name="Henrissat B."/>
            <person name="Reynolds N.K."/>
            <person name="Benny G.L."/>
            <person name="Smith M.E."/>
            <person name="James T.Y."/>
            <person name="Grigoriev I.V."/>
        </authorList>
    </citation>
    <scope>NUCLEOTIDE SEQUENCE [LARGE SCALE GENOMIC DNA]</scope>
</reference>
<dbReference type="CDD" id="cd00084">
    <property type="entry name" value="HMG-box_SF"/>
    <property type="match status" value="1"/>
</dbReference>
<dbReference type="InterPro" id="IPR056775">
    <property type="entry name" value="YABBY_C"/>
</dbReference>
<name>A0A4P9Y532_9FUNG</name>
<organism evidence="3 4">
    <name type="scientific">Piptocephalis cylindrospora</name>
    <dbReference type="NCBI Taxonomy" id="1907219"/>
    <lineage>
        <taxon>Eukaryota</taxon>
        <taxon>Fungi</taxon>
        <taxon>Fungi incertae sedis</taxon>
        <taxon>Zoopagomycota</taxon>
        <taxon>Zoopagomycotina</taxon>
        <taxon>Zoopagomycetes</taxon>
        <taxon>Zoopagales</taxon>
        <taxon>Piptocephalidaceae</taxon>
        <taxon>Piptocephalis</taxon>
    </lineage>
</organism>
<dbReference type="OrthoDB" id="667577at2759"/>
<feature type="region of interest" description="Disordered" evidence="1">
    <location>
        <begin position="1"/>
        <end position="310"/>
    </location>
</feature>
<protein>
    <recommendedName>
        <fullName evidence="2">YABBY protein C-terminal domain-containing protein</fullName>
    </recommendedName>
</protein>
<feature type="compositionally biased region" description="Polar residues" evidence="1">
    <location>
        <begin position="14"/>
        <end position="26"/>
    </location>
</feature>
<feature type="compositionally biased region" description="Low complexity" evidence="1">
    <location>
        <begin position="150"/>
        <end position="162"/>
    </location>
</feature>
<evidence type="ECO:0000259" key="2">
    <source>
        <dbReference type="Pfam" id="PF04690"/>
    </source>
</evidence>
<sequence length="310" mass="31100">MSAYNRFVKENMSRVKSNHPNYTQKELMSELGKMWATSPSNPKNKDIGDGKGVSSSADTSKSSTTSSSPSSAMGDSTMGTSSMNGSTMESSHNIVKPSSISNKPSLGTSTYGASMEDKPSFGSSMGSSINKPSMAGGVSSSSSNVKPFHSTSIASSGTGSSTFMSTINPQDTSSMDKTLVTPSGSAPSITSSSASPPVSSNSAAPTPPAVKEGMIGSVGGAGHVDSWMGTGSSKTGSTSTSQSFGRSSLGSNSTGSSLGSSSSTFGPSSSSKGPSAAGGSSVPFAQIPTTPSEPNSSHTTEEQRRMHPAL</sequence>
<evidence type="ECO:0000313" key="4">
    <source>
        <dbReference type="Proteomes" id="UP000267251"/>
    </source>
</evidence>
<evidence type="ECO:0000256" key="1">
    <source>
        <dbReference type="SAM" id="MobiDB-lite"/>
    </source>
</evidence>
<accession>A0A4P9Y532</accession>
<feature type="compositionally biased region" description="Basic and acidic residues" evidence="1">
    <location>
        <begin position="299"/>
        <end position="310"/>
    </location>
</feature>
<feature type="compositionally biased region" description="Low complexity" evidence="1">
    <location>
        <begin position="181"/>
        <end position="204"/>
    </location>
</feature>
<dbReference type="InterPro" id="IPR036910">
    <property type="entry name" value="HMG_box_dom_sf"/>
</dbReference>
<gene>
    <name evidence="3" type="ORF">BJ684DRAFT_19635</name>
</gene>
<dbReference type="SUPFAM" id="SSF47095">
    <property type="entry name" value="HMG-box"/>
    <property type="match status" value="1"/>
</dbReference>
<dbReference type="Pfam" id="PF04690">
    <property type="entry name" value="YABBY"/>
    <property type="match status" value="1"/>
</dbReference>
<dbReference type="Proteomes" id="UP000267251">
    <property type="component" value="Unassembled WGS sequence"/>
</dbReference>
<feature type="compositionally biased region" description="Polar residues" evidence="1">
    <location>
        <begin position="163"/>
        <end position="176"/>
    </location>
</feature>
<evidence type="ECO:0000313" key="3">
    <source>
        <dbReference type="EMBL" id="RKP13914.1"/>
    </source>
</evidence>
<dbReference type="AlphaFoldDB" id="A0A4P9Y532"/>
<feature type="compositionally biased region" description="Polar residues" evidence="1">
    <location>
        <begin position="92"/>
        <end position="112"/>
    </location>
</feature>
<dbReference type="Gene3D" id="1.10.30.10">
    <property type="entry name" value="High mobility group box domain"/>
    <property type="match status" value="1"/>
</dbReference>
<keyword evidence="4" id="KW-1185">Reference proteome</keyword>
<feature type="compositionally biased region" description="Polar residues" evidence="1">
    <location>
        <begin position="121"/>
        <end position="131"/>
    </location>
</feature>
<proteinExistence type="predicted"/>
<feature type="compositionally biased region" description="Polar residues" evidence="1">
    <location>
        <begin position="287"/>
        <end position="298"/>
    </location>
</feature>
<feature type="compositionally biased region" description="Low complexity" evidence="1">
    <location>
        <begin position="54"/>
        <end position="91"/>
    </location>
</feature>
<dbReference type="EMBL" id="KZ987920">
    <property type="protein sequence ID" value="RKP13914.1"/>
    <property type="molecule type" value="Genomic_DNA"/>
</dbReference>